<evidence type="ECO:0000313" key="3">
    <source>
        <dbReference type="EMBL" id="SFN34728.1"/>
    </source>
</evidence>
<evidence type="ECO:0000313" key="4">
    <source>
        <dbReference type="Proteomes" id="UP000199153"/>
    </source>
</evidence>
<sequence>MVQQMADKYKVPETHPDFRLNKRCFSNAELYQVAYSFIKEGEPFEERIGNFILDWIKPGHTIEVQTSGSTGKPKKLRIKKEHMINSALATSKFFDLPEKTTALMCLPADFIAGKMMLVRAMVLGWHLDLVPPSSNPLDQVYKRYDFCAMTPFQLDNSIGRLHLIQKLIVGGGAVSPKLQKMVKDVETKVYETYGMTETVTHIAAKRLNPKNKKKQAKPFKVLPNIHISQDERGCLVIKAPKLADEPIVTNDVVEILTYKRFIWKGRIDNMINSGGIKLFPEEIERKLRKIIDQRLFVTSMPDEALGQKLILFVESDFSEELLSELREKIKNLKSLGKYEVPKKIYLIEKFEETPNGKIHRENTVKSKVN</sequence>
<dbReference type="PANTHER" id="PTHR43201">
    <property type="entry name" value="ACYL-COA SYNTHETASE"/>
    <property type="match status" value="1"/>
</dbReference>
<feature type="domain" description="AMP-binding enzyme C-terminal" evidence="2">
    <location>
        <begin position="296"/>
        <end position="357"/>
    </location>
</feature>
<dbReference type="AlphaFoldDB" id="A0A1I4Y9I2"/>
<dbReference type="Pfam" id="PF00501">
    <property type="entry name" value="AMP-binding"/>
    <property type="match status" value="1"/>
</dbReference>
<organism evidence="3 4">
    <name type="scientific">Salegentibacter flavus</name>
    <dbReference type="NCBI Taxonomy" id="287099"/>
    <lineage>
        <taxon>Bacteria</taxon>
        <taxon>Pseudomonadati</taxon>
        <taxon>Bacteroidota</taxon>
        <taxon>Flavobacteriia</taxon>
        <taxon>Flavobacteriales</taxon>
        <taxon>Flavobacteriaceae</taxon>
        <taxon>Salegentibacter</taxon>
    </lineage>
</organism>
<dbReference type="PANTHER" id="PTHR43201:SF32">
    <property type="entry name" value="2-SUCCINYLBENZOATE--COA LIGASE, CHLOROPLASTIC_PEROXISOMAL"/>
    <property type="match status" value="1"/>
</dbReference>
<dbReference type="InterPro" id="IPR025110">
    <property type="entry name" value="AMP-bd_C"/>
</dbReference>
<dbReference type="GO" id="GO:0006631">
    <property type="term" value="P:fatty acid metabolic process"/>
    <property type="evidence" value="ECO:0007669"/>
    <property type="project" value="TreeGrafter"/>
</dbReference>
<feature type="domain" description="AMP-dependent synthetase/ligase" evidence="1">
    <location>
        <begin position="66"/>
        <end position="218"/>
    </location>
</feature>
<keyword evidence="3" id="KW-0436">Ligase</keyword>
<dbReference type="InterPro" id="IPR045851">
    <property type="entry name" value="AMP-bd_C_sf"/>
</dbReference>
<dbReference type="STRING" id="287099.SAMN05660413_00642"/>
<accession>A0A1I4Y9I2</accession>
<evidence type="ECO:0000259" key="2">
    <source>
        <dbReference type="Pfam" id="PF13193"/>
    </source>
</evidence>
<dbReference type="Proteomes" id="UP000199153">
    <property type="component" value="Unassembled WGS sequence"/>
</dbReference>
<protein>
    <submittedName>
        <fullName evidence="3">O-succinylbenzoic acid--CoA ligase</fullName>
    </submittedName>
</protein>
<proteinExistence type="predicted"/>
<evidence type="ECO:0000259" key="1">
    <source>
        <dbReference type="Pfam" id="PF00501"/>
    </source>
</evidence>
<dbReference type="InterPro" id="IPR000873">
    <property type="entry name" value="AMP-dep_synth/lig_dom"/>
</dbReference>
<dbReference type="Pfam" id="PF13193">
    <property type="entry name" value="AMP-binding_C"/>
    <property type="match status" value="1"/>
</dbReference>
<reference evidence="3 4" key="1">
    <citation type="submission" date="2016-10" db="EMBL/GenBank/DDBJ databases">
        <authorList>
            <person name="de Groot N.N."/>
        </authorList>
    </citation>
    <scope>NUCLEOTIDE SEQUENCE [LARGE SCALE GENOMIC DNA]</scope>
    <source>
        <strain evidence="3 4">DSM 17794</strain>
    </source>
</reference>
<name>A0A1I4Y9I2_9FLAO</name>
<dbReference type="InterPro" id="IPR042099">
    <property type="entry name" value="ANL_N_sf"/>
</dbReference>
<dbReference type="Gene3D" id="3.30.300.30">
    <property type="match status" value="1"/>
</dbReference>
<dbReference type="EMBL" id="FOVL01000002">
    <property type="protein sequence ID" value="SFN34728.1"/>
    <property type="molecule type" value="Genomic_DNA"/>
</dbReference>
<keyword evidence="4" id="KW-1185">Reference proteome</keyword>
<gene>
    <name evidence="3" type="ORF">SAMN05660413_00642</name>
</gene>
<dbReference type="GO" id="GO:0031956">
    <property type="term" value="F:medium-chain fatty acid-CoA ligase activity"/>
    <property type="evidence" value="ECO:0007669"/>
    <property type="project" value="TreeGrafter"/>
</dbReference>
<dbReference type="Gene3D" id="3.40.50.12780">
    <property type="entry name" value="N-terminal domain of ligase-like"/>
    <property type="match status" value="1"/>
</dbReference>
<dbReference type="SUPFAM" id="SSF56801">
    <property type="entry name" value="Acetyl-CoA synthetase-like"/>
    <property type="match status" value="1"/>
</dbReference>